<dbReference type="RefSeq" id="WP_069732021.1">
    <property type="nucleotide sequence ID" value="NZ_CP019914.1"/>
</dbReference>
<evidence type="ECO:0000313" key="3">
    <source>
        <dbReference type="Proteomes" id="UP000264880"/>
    </source>
</evidence>
<dbReference type="EMBL" id="CP019914">
    <property type="protein sequence ID" value="ASJ22062.1"/>
    <property type="molecule type" value="Genomic_DNA"/>
</dbReference>
<dbReference type="Proteomes" id="UP000264880">
    <property type="component" value="Chromosome"/>
</dbReference>
<keyword evidence="1" id="KW-0812">Transmembrane</keyword>
<name>A0AAC9XKQ3_9SPIR</name>
<protein>
    <recommendedName>
        <fullName evidence="4">TPR domain-containing protein</fullName>
    </recommendedName>
</protein>
<gene>
    <name evidence="2" type="ORF">BHAMNSH16_10625</name>
</gene>
<keyword evidence="1" id="KW-0472">Membrane</keyword>
<evidence type="ECO:0008006" key="4">
    <source>
        <dbReference type="Google" id="ProtNLM"/>
    </source>
</evidence>
<accession>A0AAC9XKQ3</accession>
<reference evidence="2 3" key="1">
    <citation type="submission" date="2017-02" db="EMBL/GenBank/DDBJ databases">
        <title>Complete genome sequence of Brachyspira hampsonii genomovar I strain NSH-16 (ATCC BAA-2463).</title>
        <authorList>
            <person name="Mirajkar N.S."/>
            <person name="Gebhart C.J."/>
        </authorList>
    </citation>
    <scope>NUCLEOTIDE SEQUENCE [LARGE SCALE GENOMIC DNA]</scope>
    <source>
        <strain evidence="2 3">NSH-16</strain>
    </source>
</reference>
<proteinExistence type="predicted"/>
<feature type="transmembrane region" description="Helical" evidence="1">
    <location>
        <begin position="12"/>
        <end position="31"/>
    </location>
</feature>
<keyword evidence="1" id="KW-1133">Transmembrane helix</keyword>
<dbReference type="SUPFAM" id="SSF48452">
    <property type="entry name" value="TPR-like"/>
    <property type="match status" value="1"/>
</dbReference>
<evidence type="ECO:0000313" key="2">
    <source>
        <dbReference type="EMBL" id="ASJ22062.1"/>
    </source>
</evidence>
<dbReference type="InterPro" id="IPR011990">
    <property type="entry name" value="TPR-like_helical_dom_sf"/>
</dbReference>
<keyword evidence="3" id="KW-1185">Reference proteome</keyword>
<organism evidence="2 3">
    <name type="scientific">Brachyspira hampsonii</name>
    <dbReference type="NCBI Taxonomy" id="1287055"/>
    <lineage>
        <taxon>Bacteria</taxon>
        <taxon>Pseudomonadati</taxon>
        <taxon>Spirochaetota</taxon>
        <taxon>Spirochaetia</taxon>
        <taxon>Brachyspirales</taxon>
        <taxon>Brachyspiraceae</taxon>
        <taxon>Brachyspira</taxon>
    </lineage>
</organism>
<dbReference type="AlphaFoldDB" id="A0AAC9XKQ3"/>
<dbReference type="KEGG" id="bhp:BHAMNSH16_10625"/>
<evidence type="ECO:0000256" key="1">
    <source>
        <dbReference type="SAM" id="Phobius"/>
    </source>
</evidence>
<dbReference type="Gene3D" id="1.25.40.10">
    <property type="entry name" value="Tetratricopeptide repeat domain"/>
    <property type="match status" value="1"/>
</dbReference>
<sequence>MNKNRNKKNGIYLLFGFISIIFFYISINVLYTQTSAYYDETLINNLPNAERFVSNLKISASDTNSNIVLIEWEGITDNNLIYYVYRSKNPIIGKSSFSDSTVVDYVKATNDSRTYIVSDSPIITSTYYYAVVSYINDSVFYNAEENIDTLTLSFNGITTNNVLNNNLKYNTNINNNIITNTVTVTNNVIFTNNILLTNTVTFTNTVTLTNNITNSVPSSSSSRSINNSAQNEYSRYKTEYDRALAQFKLKNYLQAASILEPVSSRNINRNLYYDINLLLGKCYKYLGRKKNSLDVFNRIKSYNSQEVNFWINQVLSDL</sequence>